<name>A0A6M3LBY2_9ZZZZ</name>
<dbReference type="AlphaFoldDB" id="A0A6M3LBY2"/>
<proteinExistence type="predicted"/>
<dbReference type="EMBL" id="MT142295">
    <property type="protein sequence ID" value="QJA77684.1"/>
    <property type="molecule type" value="Genomic_DNA"/>
</dbReference>
<reference evidence="2" key="1">
    <citation type="submission" date="2020-03" db="EMBL/GenBank/DDBJ databases">
        <title>The deep terrestrial virosphere.</title>
        <authorList>
            <person name="Holmfeldt K."/>
            <person name="Nilsson E."/>
            <person name="Simone D."/>
            <person name="Lopez-Fernandez M."/>
            <person name="Wu X."/>
            <person name="de Brujin I."/>
            <person name="Lundin D."/>
            <person name="Andersson A."/>
            <person name="Bertilsson S."/>
            <person name="Dopson M."/>
        </authorList>
    </citation>
    <scope>NUCLEOTIDE SEQUENCE</scope>
    <source>
        <strain evidence="1">MM415A01250</strain>
        <strain evidence="2">MM415B03576</strain>
    </source>
</reference>
<accession>A0A6M3LBY2</accession>
<protein>
    <submittedName>
        <fullName evidence="2">Uncharacterized protein</fullName>
    </submittedName>
</protein>
<gene>
    <name evidence="1" type="ORF">MM415A01250_0028</name>
    <name evidence="2" type="ORF">MM415B03576_0014</name>
</gene>
<evidence type="ECO:0000313" key="2">
    <source>
        <dbReference type="EMBL" id="QJA90781.1"/>
    </source>
</evidence>
<dbReference type="EMBL" id="MT142936">
    <property type="protein sequence ID" value="QJA90781.1"/>
    <property type="molecule type" value="Genomic_DNA"/>
</dbReference>
<evidence type="ECO:0000313" key="1">
    <source>
        <dbReference type="EMBL" id="QJA77684.1"/>
    </source>
</evidence>
<organism evidence="2">
    <name type="scientific">viral metagenome</name>
    <dbReference type="NCBI Taxonomy" id="1070528"/>
    <lineage>
        <taxon>unclassified sequences</taxon>
        <taxon>metagenomes</taxon>
        <taxon>organismal metagenomes</taxon>
    </lineage>
</organism>
<sequence length="47" mass="5424">MSKRHCRNCKHGRGTTYRGCKGVYCRETDTVQVLSDVAQRCDLYATR</sequence>